<dbReference type="AlphaFoldDB" id="T1F5T4"/>
<dbReference type="InParanoid" id="T1F5T4"/>
<evidence type="ECO:0000313" key="1">
    <source>
        <dbReference type="EMBL" id="ESO04337.1"/>
    </source>
</evidence>
<dbReference type="KEGG" id="hro:HELRODRAFT_172699"/>
<dbReference type="EMBL" id="AMQM01004319">
    <property type="status" value="NOT_ANNOTATED_CDS"/>
    <property type="molecule type" value="Genomic_DNA"/>
</dbReference>
<dbReference type="OrthoDB" id="7433202at2759"/>
<dbReference type="HOGENOM" id="CLU_1512241_0_0_1"/>
<dbReference type="EMBL" id="KB096502">
    <property type="protein sequence ID" value="ESO04337.1"/>
    <property type="molecule type" value="Genomic_DNA"/>
</dbReference>
<name>T1F5T4_HELRO</name>
<reference evidence="1 3" key="2">
    <citation type="journal article" date="2013" name="Nature">
        <title>Insights into bilaterian evolution from three spiralian genomes.</title>
        <authorList>
            <person name="Simakov O."/>
            <person name="Marletaz F."/>
            <person name="Cho S.J."/>
            <person name="Edsinger-Gonzales E."/>
            <person name="Havlak P."/>
            <person name="Hellsten U."/>
            <person name="Kuo D.H."/>
            <person name="Larsson T."/>
            <person name="Lv J."/>
            <person name="Arendt D."/>
            <person name="Savage R."/>
            <person name="Osoegawa K."/>
            <person name="de Jong P."/>
            <person name="Grimwood J."/>
            <person name="Chapman J.A."/>
            <person name="Shapiro H."/>
            <person name="Aerts A."/>
            <person name="Otillar R.P."/>
            <person name="Terry A.Y."/>
            <person name="Boore J.L."/>
            <person name="Grigoriev I.V."/>
            <person name="Lindberg D.R."/>
            <person name="Seaver E.C."/>
            <person name="Weisblat D.A."/>
            <person name="Putnam N.H."/>
            <person name="Rokhsar D.S."/>
        </authorList>
    </citation>
    <scope>NUCLEOTIDE SEQUENCE</scope>
</reference>
<proteinExistence type="predicted"/>
<dbReference type="RefSeq" id="XP_009017606.1">
    <property type="nucleotide sequence ID" value="XM_009019358.1"/>
</dbReference>
<reference evidence="2" key="3">
    <citation type="submission" date="2015-06" db="UniProtKB">
        <authorList>
            <consortium name="EnsemblMetazoa"/>
        </authorList>
    </citation>
    <scope>IDENTIFICATION</scope>
</reference>
<dbReference type="EnsemblMetazoa" id="HelroT172699">
    <property type="protein sequence ID" value="HelroP172699"/>
    <property type="gene ID" value="HelroG172699"/>
</dbReference>
<dbReference type="CTD" id="20204183"/>
<dbReference type="GeneID" id="20204183"/>
<dbReference type="Proteomes" id="UP000015101">
    <property type="component" value="Unassembled WGS sequence"/>
</dbReference>
<evidence type="ECO:0000313" key="3">
    <source>
        <dbReference type="Proteomes" id="UP000015101"/>
    </source>
</evidence>
<reference evidence="3" key="1">
    <citation type="submission" date="2012-12" db="EMBL/GenBank/DDBJ databases">
        <authorList>
            <person name="Hellsten U."/>
            <person name="Grimwood J."/>
            <person name="Chapman J.A."/>
            <person name="Shapiro H."/>
            <person name="Aerts A."/>
            <person name="Otillar R.P."/>
            <person name="Terry A.Y."/>
            <person name="Boore J.L."/>
            <person name="Simakov O."/>
            <person name="Marletaz F."/>
            <person name="Cho S.-J."/>
            <person name="Edsinger-Gonzales E."/>
            <person name="Havlak P."/>
            <person name="Kuo D.-H."/>
            <person name="Larsson T."/>
            <person name="Lv J."/>
            <person name="Arendt D."/>
            <person name="Savage R."/>
            <person name="Osoegawa K."/>
            <person name="de Jong P."/>
            <person name="Lindberg D.R."/>
            <person name="Seaver E.C."/>
            <person name="Weisblat D.A."/>
            <person name="Putnam N.H."/>
            <person name="Grigoriev I.V."/>
            <person name="Rokhsar D.S."/>
        </authorList>
    </citation>
    <scope>NUCLEOTIDE SEQUENCE</scope>
</reference>
<protein>
    <submittedName>
        <fullName evidence="1 2">Uncharacterized protein</fullName>
    </submittedName>
</protein>
<sequence>MASHYFKARCIDAFVADGLPTPDVVFFDNVSRPGDDKGWLQAILPLSTGGLGLGSVAELALSVFLASAAATVYPFKICCCQPIKCMLITLEQRLESGRQARHFAMNDILVKVFQKAAIPVIKEPAGLLENSNYTPDGYTVVSWAQGRSLAWDVTFPYTMAERYWFHVNRGWDRRDKSV</sequence>
<organism evidence="2 3">
    <name type="scientific">Helobdella robusta</name>
    <name type="common">Californian leech</name>
    <dbReference type="NCBI Taxonomy" id="6412"/>
    <lineage>
        <taxon>Eukaryota</taxon>
        <taxon>Metazoa</taxon>
        <taxon>Spiralia</taxon>
        <taxon>Lophotrochozoa</taxon>
        <taxon>Annelida</taxon>
        <taxon>Clitellata</taxon>
        <taxon>Hirudinea</taxon>
        <taxon>Rhynchobdellida</taxon>
        <taxon>Glossiphoniidae</taxon>
        <taxon>Helobdella</taxon>
    </lineage>
</organism>
<accession>T1F5T4</accession>
<evidence type="ECO:0000313" key="2">
    <source>
        <dbReference type="EnsemblMetazoa" id="HelroP172699"/>
    </source>
</evidence>
<keyword evidence="3" id="KW-1185">Reference proteome</keyword>
<gene>
    <name evidence="2" type="primary">20204183</name>
    <name evidence="1" type="ORF">HELRODRAFT_172699</name>
</gene>